<evidence type="ECO:0000313" key="1">
    <source>
        <dbReference type="EMBL" id="TDO99598.1"/>
    </source>
</evidence>
<dbReference type="EMBL" id="SNXC01000009">
    <property type="protein sequence ID" value="TDO99598.1"/>
    <property type="molecule type" value="Genomic_DNA"/>
</dbReference>
<gene>
    <name evidence="1" type="ORF">DFP79_0583</name>
</gene>
<sequence>MDYVKGVIVIQIAINMKTDFLFSEYPKHRLTYFNFGLFNSEKHWLNTSASASRYIDITIKQSDGRAQV</sequence>
<proteinExistence type="predicted"/>
<keyword evidence="2" id="KW-1185">Reference proteome</keyword>
<reference evidence="1 2" key="1">
    <citation type="submission" date="2019-03" db="EMBL/GenBank/DDBJ databases">
        <title>Genomic Encyclopedia of Type Strains, Phase III (KMG-III): the genomes of soil and plant-associated and newly described type strains.</title>
        <authorList>
            <person name="Whitman W."/>
        </authorList>
    </citation>
    <scope>NUCLEOTIDE SEQUENCE [LARGE SCALE GENOMIC DNA]</scope>
    <source>
        <strain evidence="1 2">CECT 7378</strain>
    </source>
</reference>
<comment type="caution">
    <text evidence="1">The sequence shown here is derived from an EMBL/GenBank/DDBJ whole genome shotgun (WGS) entry which is preliminary data.</text>
</comment>
<name>A0A4R6MD36_9GAMM</name>
<dbReference type="AlphaFoldDB" id="A0A4R6MD36"/>
<accession>A0A4R6MD36</accession>
<evidence type="ECO:0000313" key="2">
    <source>
        <dbReference type="Proteomes" id="UP000294656"/>
    </source>
</evidence>
<organism evidence="1 2">
    <name type="scientific">Marinomonas balearica</name>
    <dbReference type="NCBI Taxonomy" id="491947"/>
    <lineage>
        <taxon>Bacteria</taxon>
        <taxon>Pseudomonadati</taxon>
        <taxon>Pseudomonadota</taxon>
        <taxon>Gammaproteobacteria</taxon>
        <taxon>Oceanospirillales</taxon>
        <taxon>Oceanospirillaceae</taxon>
        <taxon>Marinomonas</taxon>
    </lineage>
</organism>
<dbReference type="Proteomes" id="UP000294656">
    <property type="component" value="Unassembled WGS sequence"/>
</dbReference>
<protein>
    <submittedName>
        <fullName evidence="1">Uncharacterized protein</fullName>
    </submittedName>
</protein>